<dbReference type="Pfam" id="PF02902">
    <property type="entry name" value="Peptidase_C48"/>
    <property type="match status" value="1"/>
</dbReference>
<dbReference type="AlphaFoldDB" id="A0AAD9VEB2"/>
<accession>A0AAD9VEB2</accession>
<evidence type="ECO:0000256" key="4">
    <source>
        <dbReference type="SAM" id="MobiDB-lite"/>
    </source>
</evidence>
<keyword evidence="7" id="KW-1185">Reference proteome</keyword>
<keyword evidence="2" id="KW-0645">Protease</keyword>
<keyword evidence="3" id="KW-0378">Hydrolase</keyword>
<dbReference type="GO" id="GO:0008234">
    <property type="term" value="F:cysteine-type peptidase activity"/>
    <property type="evidence" value="ECO:0007669"/>
    <property type="project" value="InterPro"/>
</dbReference>
<sequence length="241" mass="26483">MDCCLDKESNKSDVSIPEDPISDGSQEADGNQATYVSIPEDPMSDVVKTDGNHAISSDVEITDNVSRSAGCTCTFANLCMQNTEELVSDIHLGLPEEIRKCCDNSSNVNLRPSGSSLAQLVVNGSIEFGELDGKGDTNEEKWIPNFMIDSYLQLIKSEYSPGQLAVEKIKDKKLLQQDIILIPCNSGGRHWVLCAILSKKMSIITVKPSTQAILSKVMTMLRLTNSTTDFQQEEWSLNVNM</sequence>
<reference evidence="6" key="2">
    <citation type="journal article" date="2023" name="Science">
        <title>Genomic signatures of disease resistance in endangered staghorn corals.</title>
        <authorList>
            <person name="Vollmer S.V."/>
            <person name="Selwyn J.D."/>
            <person name="Despard B.A."/>
            <person name="Roesel C.L."/>
        </authorList>
    </citation>
    <scope>NUCLEOTIDE SEQUENCE</scope>
    <source>
        <strain evidence="6">K2</strain>
    </source>
</reference>
<dbReference type="GO" id="GO:0006508">
    <property type="term" value="P:proteolysis"/>
    <property type="evidence" value="ECO:0007669"/>
    <property type="project" value="UniProtKB-KW"/>
</dbReference>
<dbReference type="InterPro" id="IPR038765">
    <property type="entry name" value="Papain-like_cys_pep_sf"/>
</dbReference>
<organism evidence="6 7">
    <name type="scientific">Acropora cervicornis</name>
    <name type="common">Staghorn coral</name>
    <dbReference type="NCBI Taxonomy" id="6130"/>
    <lineage>
        <taxon>Eukaryota</taxon>
        <taxon>Metazoa</taxon>
        <taxon>Cnidaria</taxon>
        <taxon>Anthozoa</taxon>
        <taxon>Hexacorallia</taxon>
        <taxon>Scleractinia</taxon>
        <taxon>Astrocoeniina</taxon>
        <taxon>Acroporidae</taxon>
        <taxon>Acropora</taxon>
    </lineage>
</organism>
<evidence type="ECO:0000256" key="2">
    <source>
        <dbReference type="ARBA" id="ARBA00022670"/>
    </source>
</evidence>
<dbReference type="InterPro" id="IPR003653">
    <property type="entry name" value="Peptidase_C48_C"/>
</dbReference>
<dbReference type="SUPFAM" id="SSF54001">
    <property type="entry name" value="Cysteine proteinases"/>
    <property type="match status" value="1"/>
</dbReference>
<evidence type="ECO:0000256" key="3">
    <source>
        <dbReference type="ARBA" id="ARBA00022801"/>
    </source>
</evidence>
<dbReference type="EMBL" id="JARQWQ010000006">
    <property type="protein sequence ID" value="KAK2571413.1"/>
    <property type="molecule type" value="Genomic_DNA"/>
</dbReference>
<evidence type="ECO:0000313" key="6">
    <source>
        <dbReference type="EMBL" id="KAK2571413.1"/>
    </source>
</evidence>
<evidence type="ECO:0000259" key="5">
    <source>
        <dbReference type="Pfam" id="PF02902"/>
    </source>
</evidence>
<feature type="region of interest" description="Disordered" evidence="4">
    <location>
        <begin position="1"/>
        <end position="31"/>
    </location>
</feature>
<evidence type="ECO:0000256" key="1">
    <source>
        <dbReference type="ARBA" id="ARBA00005234"/>
    </source>
</evidence>
<protein>
    <recommendedName>
        <fullName evidence="5">Ubiquitin-like protease family profile domain-containing protein</fullName>
    </recommendedName>
</protein>
<name>A0AAD9VEB2_ACRCE</name>
<gene>
    <name evidence="6" type="ORF">P5673_004004</name>
</gene>
<dbReference type="Proteomes" id="UP001249851">
    <property type="component" value="Unassembled WGS sequence"/>
</dbReference>
<comment type="caution">
    <text evidence="6">The sequence shown here is derived from an EMBL/GenBank/DDBJ whole genome shotgun (WGS) entry which is preliminary data.</text>
</comment>
<proteinExistence type="inferred from homology"/>
<evidence type="ECO:0000313" key="7">
    <source>
        <dbReference type="Proteomes" id="UP001249851"/>
    </source>
</evidence>
<reference evidence="6" key="1">
    <citation type="journal article" date="2023" name="G3 (Bethesda)">
        <title>Whole genome assembly and annotation of the endangered Caribbean coral Acropora cervicornis.</title>
        <authorList>
            <person name="Selwyn J.D."/>
            <person name="Vollmer S.V."/>
        </authorList>
    </citation>
    <scope>NUCLEOTIDE SEQUENCE</scope>
    <source>
        <strain evidence="6">K2</strain>
    </source>
</reference>
<feature type="domain" description="Ubiquitin-like protease family profile" evidence="5">
    <location>
        <begin position="168"/>
        <end position="205"/>
    </location>
</feature>
<comment type="similarity">
    <text evidence="1">Belongs to the peptidase C48 family.</text>
</comment>
<dbReference type="Gene3D" id="3.40.395.10">
    <property type="entry name" value="Adenoviral Proteinase, Chain A"/>
    <property type="match status" value="1"/>
</dbReference>
<feature type="compositionally biased region" description="Basic and acidic residues" evidence="4">
    <location>
        <begin position="1"/>
        <end position="11"/>
    </location>
</feature>